<feature type="region of interest" description="Disordered" evidence="1">
    <location>
        <begin position="72"/>
        <end position="162"/>
    </location>
</feature>
<evidence type="ECO:0000313" key="2">
    <source>
        <dbReference type="Proteomes" id="UP000492821"/>
    </source>
</evidence>
<feature type="compositionally biased region" description="Basic and acidic residues" evidence="1">
    <location>
        <begin position="139"/>
        <end position="152"/>
    </location>
</feature>
<feature type="region of interest" description="Disordered" evidence="1">
    <location>
        <begin position="1"/>
        <end position="52"/>
    </location>
</feature>
<keyword evidence="2" id="KW-1185">Reference proteome</keyword>
<proteinExistence type="predicted"/>
<evidence type="ECO:0000313" key="3">
    <source>
        <dbReference type="WBParaSite" id="Pan_g4170.t1"/>
    </source>
</evidence>
<evidence type="ECO:0000256" key="1">
    <source>
        <dbReference type="SAM" id="MobiDB-lite"/>
    </source>
</evidence>
<name>A0A7E4VWS0_PANRE</name>
<dbReference type="WBParaSite" id="Pan_g4170.t1">
    <property type="protein sequence ID" value="Pan_g4170.t1"/>
    <property type="gene ID" value="Pan_g4170"/>
</dbReference>
<dbReference type="Proteomes" id="UP000492821">
    <property type="component" value="Unassembled WGS sequence"/>
</dbReference>
<reference evidence="3" key="2">
    <citation type="submission" date="2020-10" db="UniProtKB">
        <authorList>
            <consortium name="WormBaseParasite"/>
        </authorList>
    </citation>
    <scope>IDENTIFICATION</scope>
</reference>
<sequence length="162" mass="18046">MSSIPCSSVNTMDTSMIHIGNDTPPPRSDDSPKSEFNFIRRKRIRRHAPERPTNLNEIREAFKKGTYVMKGWLANDDDSSNKPSSASERWRKDGTFLVPQAPVRRSAALPPYPRAGPSSSLRQSGRDCGGPSSRIRRMSASDRDKDLRESRRQGPIGASGPH</sequence>
<organism evidence="2 3">
    <name type="scientific">Panagrellus redivivus</name>
    <name type="common">Microworm</name>
    <dbReference type="NCBI Taxonomy" id="6233"/>
    <lineage>
        <taxon>Eukaryota</taxon>
        <taxon>Metazoa</taxon>
        <taxon>Ecdysozoa</taxon>
        <taxon>Nematoda</taxon>
        <taxon>Chromadorea</taxon>
        <taxon>Rhabditida</taxon>
        <taxon>Tylenchina</taxon>
        <taxon>Panagrolaimomorpha</taxon>
        <taxon>Panagrolaimoidea</taxon>
        <taxon>Panagrolaimidae</taxon>
        <taxon>Panagrellus</taxon>
    </lineage>
</organism>
<dbReference type="AlphaFoldDB" id="A0A7E4VWS0"/>
<protein>
    <submittedName>
        <fullName evidence="3">Uncharacterized protein</fullName>
    </submittedName>
</protein>
<feature type="compositionally biased region" description="Basic residues" evidence="1">
    <location>
        <begin position="39"/>
        <end position="48"/>
    </location>
</feature>
<accession>A0A7E4VWS0</accession>
<reference evidence="2" key="1">
    <citation type="journal article" date="2013" name="Genetics">
        <title>The draft genome and transcriptome of Panagrellus redivivus are shaped by the harsh demands of a free-living lifestyle.</title>
        <authorList>
            <person name="Srinivasan J."/>
            <person name="Dillman A.R."/>
            <person name="Macchietto M.G."/>
            <person name="Heikkinen L."/>
            <person name="Lakso M."/>
            <person name="Fracchia K.M."/>
            <person name="Antoshechkin I."/>
            <person name="Mortazavi A."/>
            <person name="Wong G."/>
            <person name="Sternberg P.W."/>
        </authorList>
    </citation>
    <scope>NUCLEOTIDE SEQUENCE [LARGE SCALE GENOMIC DNA]</scope>
    <source>
        <strain evidence="2">MT8872</strain>
    </source>
</reference>
<feature type="compositionally biased region" description="Polar residues" evidence="1">
    <location>
        <begin position="1"/>
        <end position="14"/>
    </location>
</feature>